<dbReference type="CDD" id="cd00198">
    <property type="entry name" value="vWFA"/>
    <property type="match status" value="1"/>
</dbReference>
<keyword evidence="1" id="KW-0812">Transmembrane</keyword>
<evidence type="ECO:0000313" key="4">
    <source>
        <dbReference type="Proteomes" id="UP001596045"/>
    </source>
</evidence>
<keyword evidence="4" id="KW-1185">Reference proteome</keyword>
<keyword evidence="1" id="KW-1133">Transmembrane helix</keyword>
<dbReference type="InterPro" id="IPR036465">
    <property type="entry name" value="vWFA_dom_sf"/>
</dbReference>
<dbReference type="Gene3D" id="3.40.50.410">
    <property type="entry name" value="von Willebrand factor, type A domain"/>
    <property type="match status" value="1"/>
</dbReference>
<comment type="caution">
    <text evidence="3">The sequence shown here is derived from an EMBL/GenBank/DDBJ whole genome shotgun (WGS) entry which is preliminary data.</text>
</comment>
<organism evidence="3 4">
    <name type="scientific">Paraherbaspirillum soli</name>
    <dbReference type="NCBI Taxonomy" id="631222"/>
    <lineage>
        <taxon>Bacteria</taxon>
        <taxon>Pseudomonadati</taxon>
        <taxon>Pseudomonadota</taxon>
        <taxon>Betaproteobacteria</taxon>
        <taxon>Burkholderiales</taxon>
        <taxon>Oxalobacteraceae</taxon>
        <taxon>Paraherbaspirillum</taxon>
    </lineage>
</organism>
<dbReference type="Pfam" id="PF13400">
    <property type="entry name" value="Tad"/>
    <property type="match status" value="1"/>
</dbReference>
<dbReference type="RefSeq" id="WP_378998425.1">
    <property type="nucleotide sequence ID" value="NZ_JBHSMT010000026.1"/>
</dbReference>
<dbReference type="PROSITE" id="PS50234">
    <property type="entry name" value="VWFA"/>
    <property type="match status" value="1"/>
</dbReference>
<accession>A0ABW0ME57</accession>
<protein>
    <submittedName>
        <fullName evidence="3">VWA domain-containing protein</fullName>
    </submittedName>
</protein>
<feature type="domain" description="VWFA" evidence="2">
    <location>
        <begin position="144"/>
        <end position="261"/>
    </location>
</feature>
<dbReference type="SUPFAM" id="SSF53300">
    <property type="entry name" value="vWA-like"/>
    <property type="match status" value="1"/>
</dbReference>
<feature type="transmembrane region" description="Helical" evidence="1">
    <location>
        <begin position="12"/>
        <end position="32"/>
    </location>
</feature>
<proteinExistence type="predicted"/>
<name>A0ABW0ME57_9BURK</name>
<gene>
    <name evidence="3" type="ORF">ACFPM8_15085</name>
</gene>
<evidence type="ECO:0000259" key="2">
    <source>
        <dbReference type="PROSITE" id="PS50234"/>
    </source>
</evidence>
<sequence length="464" mass="49637">MRTCKAAKQQGQVLFIVALSMVVLLGTLGLAIDSGMGYISKAKLNAAVDSAVIAAARAVTQGATQAEQTANAQQAARNFFSANYPNNFLGSNPVFPDPTVTFNGGQVTIDASATATVPVSLMGVMNFKFLNVAASAQSVRKDLDLAFVVDTTGSMAVDPTVPPKVRTNAKLFLTKFNQTLDRIALIQFAYGAVVRDPFKPVLRGFDINSMNTHIDAFNFAGSTNSAEGVWQARDQLNNVIAPTKRSSLRVIVFFSDGAPNSFASYFTFKTPADCISAGTLSTGDQTTPNWPAGLRHDDQINSQLPLKCWQNASIVNTTNTSYITKLPDWYNAHNPLNLPALQEFPVVTATPRVVTNDTSTQTNAWRNVNRASRNLLEAMAAKSRNEGVYVFTLGLGQELTIPEGADGEIGENVLKCMANTADALPRCVTAGAGQPVGLYCHAVDANGLKPCFDKLASAILRITK</sequence>
<evidence type="ECO:0000313" key="3">
    <source>
        <dbReference type="EMBL" id="MFC5475283.1"/>
    </source>
</evidence>
<keyword evidence="1" id="KW-0472">Membrane</keyword>
<dbReference type="InterPro" id="IPR002035">
    <property type="entry name" value="VWF_A"/>
</dbReference>
<dbReference type="SMART" id="SM00327">
    <property type="entry name" value="VWA"/>
    <property type="match status" value="1"/>
</dbReference>
<evidence type="ECO:0000256" key="1">
    <source>
        <dbReference type="SAM" id="Phobius"/>
    </source>
</evidence>
<dbReference type="EMBL" id="JBHSMT010000026">
    <property type="protein sequence ID" value="MFC5475283.1"/>
    <property type="molecule type" value="Genomic_DNA"/>
</dbReference>
<dbReference type="InterPro" id="IPR028087">
    <property type="entry name" value="Tad_N"/>
</dbReference>
<reference evidence="4" key="1">
    <citation type="journal article" date="2019" name="Int. J. Syst. Evol. Microbiol.">
        <title>The Global Catalogue of Microorganisms (GCM) 10K type strain sequencing project: providing services to taxonomists for standard genome sequencing and annotation.</title>
        <authorList>
            <consortium name="The Broad Institute Genomics Platform"/>
            <consortium name="The Broad Institute Genome Sequencing Center for Infectious Disease"/>
            <person name="Wu L."/>
            <person name="Ma J."/>
        </authorList>
    </citation>
    <scope>NUCLEOTIDE SEQUENCE [LARGE SCALE GENOMIC DNA]</scope>
    <source>
        <strain evidence="4">JCM 17066</strain>
    </source>
</reference>
<dbReference type="Pfam" id="PF00092">
    <property type="entry name" value="VWA"/>
    <property type="match status" value="1"/>
</dbReference>
<dbReference type="Proteomes" id="UP001596045">
    <property type="component" value="Unassembled WGS sequence"/>
</dbReference>